<evidence type="ECO:0000259" key="1">
    <source>
        <dbReference type="Pfam" id="PF26582"/>
    </source>
</evidence>
<organism evidence="2">
    <name type="scientific">Acyrthosiphon pisum</name>
    <name type="common">Pea aphid</name>
    <dbReference type="NCBI Taxonomy" id="7029"/>
    <lineage>
        <taxon>Eukaryota</taxon>
        <taxon>Metazoa</taxon>
        <taxon>Ecdysozoa</taxon>
        <taxon>Arthropoda</taxon>
        <taxon>Hexapoda</taxon>
        <taxon>Insecta</taxon>
        <taxon>Pterygota</taxon>
        <taxon>Neoptera</taxon>
        <taxon>Paraneoptera</taxon>
        <taxon>Hemiptera</taxon>
        <taxon>Sternorrhyncha</taxon>
        <taxon>Aphidomorpha</taxon>
        <taxon>Aphidoidea</taxon>
        <taxon>Aphididae</taxon>
        <taxon>Macrosiphini</taxon>
        <taxon>Acyrthosiphon</taxon>
    </lineage>
</organism>
<dbReference type="OrthoDB" id="5575at2759"/>
<dbReference type="InterPro" id="IPR058856">
    <property type="entry name" value="ASCC3_N"/>
</dbReference>
<gene>
    <name evidence="2" type="primary">ACYPI006023</name>
</gene>
<protein>
    <submittedName>
        <fullName evidence="2">ACYPI006023 protein</fullName>
    </submittedName>
</protein>
<accession>C4WVX7</accession>
<dbReference type="AlphaFoldDB" id="C4WVX7"/>
<sequence length="159" mass="18457">MAKLKAGVHKPIDIGQLPRYTRSFRVYLNSDITEYMEPINIWSYNLSVIKKQKEEEEKIFQKCLTFTELCNVINDTKNDIILKNLNMLYGIAQELSKDEQPEILSSSVLFFFKLFIGVSGLLMKHILELKSMFGKVSNNNADQIYKLVKEVEQLMTIKV</sequence>
<dbReference type="EMBL" id="AK341733">
    <property type="protein sequence ID" value="BAH72047.1"/>
    <property type="molecule type" value="mRNA"/>
</dbReference>
<reference evidence="2" key="1">
    <citation type="submission" date="2009-06" db="EMBL/GenBank/DDBJ databases">
        <title>A full-length cDNA resource of the pea aphid, Acyrthosiphon pisum.</title>
        <authorList>
            <person name="Shigenobu S."/>
            <person name="Nakabachi A."/>
            <person name="Richards S."/>
        </authorList>
    </citation>
    <scope>NUCLEOTIDE SEQUENCE</scope>
    <source>
        <strain evidence="2">LSR1</strain>
        <tissue evidence="2">Whole body</tissue>
    </source>
</reference>
<dbReference type="Pfam" id="PF26582">
    <property type="entry name" value="ASCC3_N"/>
    <property type="match status" value="1"/>
</dbReference>
<name>C4WVX7_ACYPI</name>
<proteinExistence type="evidence at transcript level"/>
<feature type="domain" description="ASCC3-like N-terminal" evidence="1">
    <location>
        <begin position="68"/>
        <end position="156"/>
    </location>
</feature>
<evidence type="ECO:0000313" key="2">
    <source>
        <dbReference type="EMBL" id="BAH72047.1"/>
    </source>
</evidence>